<keyword evidence="10" id="KW-0969">Cilium</keyword>
<keyword evidence="11" id="KW-1185">Reference proteome</keyword>
<evidence type="ECO:0000256" key="8">
    <source>
        <dbReference type="SAM" id="Coils"/>
    </source>
</evidence>
<keyword evidence="6 7" id="KW-0472">Membrane</keyword>
<accession>A0A939QKK4</accession>
<evidence type="ECO:0000256" key="6">
    <source>
        <dbReference type="ARBA" id="ARBA00023136"/>
    </source>
</evidence>
<comment type="caution">
    <text evidence="10">The sequence shown here is derived from an EMBL/GenBank/DDBJ whole genome shotgun (WGS) entry which is preliminary data.</text>
</comment>
<organism evidence="10 11">
    <name type="scientific">Microbacterium stercoris</name>
    <dbReference type="NCBI Taxonomy" id="2820289"/>
    <lineage>
        <taxon>Bacteria</taxon>
        <taxon>Bacillati</taxon>
        <taxon>Actinomycetota</taxon>
        <taxon>Actinomycetes</taxon>
        <taxon>Micrococcales</taxon>
        <taxon>Microbacteriaceae</taxon>
        <taxon>Microbacterium</taxon>
    </lineage>
</organism>
<gene>
    <name evidence="10" type="ORF">J5V96_13935</name>
</gene>
<evidence type="ECO:0000256" key="7">
    <source>
        <dbReference type="PROSITE-ProRule" id="PRU00473"/>
    </source>
</evidence>
<keyword evidence="4" id="KW-0812">Transmembrane</keyword>
<dbReference type="GO" id="GO:0005886">
    <property type="term" value="C:plasma membrane"/>
    <property type="evidence" value="ECO:0007669"/>
    <property type="project" value="UniProtKB-SubCell"/>
</dbReference>
<proteinExistence type="inferred from homology"/>
<dbReference type="Gene3D" id="3.30.1330.60">
    <property type="entry name" value="OmpA-like domain"/>
    <property type="match status" value="1"/>
</dbReference>
<dbReference type="InterPro" id="IPR036737">
    <property type="entry name" value="OmpA-like_sf"/>
</dbReference>
<dbReference type="InterPro" id="IPR050330">
    <property type="entry name" value="Bact_OuterMem_StrucFunc"/>
</dbReference>
<dbReference type="PANTHER" id="PTHR30329">
    <property type="entry name" value="STATOR ELEMENT OF FLAGELLAR MOTOR COMPLEX"/>
    <property type="match status" value="1"/>
</dbReference>
<evidence type="ECO:0000256" key="3">
    <source>
        <dbReference type="ARBA" id="ARBA00022475"/>
    </source>
</evidence>
<dbReference type="PROSITE" id="PS51123">
    <property type="entry name" value="OMPA_2"/>
    <property type="match status" value="1"/>
</dbReference>
<dbReference type="InterPro" id="IPR006665">
    <property type="entry name" value="OmpA-like"/>
</dbReference>
<name>A0A939QKK4_9MICO</name>
<dbReference type="AlphaFoldDB" id="A0A939QKK4"/>
<evidence type="ECO:0000256" key="4">
    <source>
        <dbReference type="ARBA" id="ARBA00022692"/>
    </source>
</evidence>
<dbReference type="Pfam" id="PF13677">
    <property type="entry name" value="MotB_plug"/>
    <property type="match status" value="1"/>
</dbReference>
<keyword evidence="3" id="KW-1003">Cell membrane</keyword>
<feature type="domain" description="OmpA-like" evidence="9">
    <location>
        <begin position="111"/>
        <end position="231"/>
    </location>
</feature>
<comment type="similarity">
    <text evidence="2">Belongs to the MotB family.</text>
</comment>
<protein>
    <submittedName>
        <fullName evidence="10">Flagellar motor protein MotB</fullName>
    </submittedName>
</protein>
<keyword evidence="10" id="KW-0282">Flagellum</keyword>
<dbReference type="PANTHER" id="PTHR30329:SF21">
    <property type="entry name" value="LIPOPROTEIN YIAD-RELATED"/>
    <property type="match status" value="1"/>
</dbReference>
<dbReference type="SUPFAM" id="SSF103088">
    <property type="entry name" value="OmpA-like"/>
    <property type="match status" value="1"/>
</dbReference>
<evidence type="ECO:0000256" key="2">
    <source>
        <dbReference type="ARBA" id="ARBA00008914"/>
    </source>
</evidence>
<reference evidence="10" key="1">
    <citation type="submission" date="2021-03" db="EMBL/GenBank/DDBJ databases">
        <title>Microbacterium sp. nov., a novel actinobacterium isolated from cow dung.</title>
        <authorList>
            <person name="Zhang L."/>
        </authorList>
    </citation>
    <scope>NUCLEOTIDE SEQUENCE</scope>
    <source>
        <strain evidence="10">NEAU-LLB</strain>
    </source>
</reference>
<evidence type="ECO:0000259" key="9">
    <source>
        <dbReference type="PROSITE" id="PS51123"/>
    </source>
</evidence>
<sequence>MASYLDMITVLMCLFIVLFAMSTVDQKKFEQLRDSLATGFGQEQSEEADTAGLVLPPELRAEDAGHAANMDADLLAAQAEVSDLEQLRARLEGALDARGLAGTAEFTIDDRGLTVGLIGAETFFATNSTELSGKAIAVLDALSPDLRGVPNEMSIEGHADQRQSSAPFPTNWELSSGRATQVLRHLVEVGGLPGPHIQAVGFGSERPIAEGTDDAALARNRRVDIVVLSDADEEVRALIPDLVGTAPHT</sequence>
<evidence type="ECO:0000313" key="10">
    <source>
        <dbReference type="EMBL" id="MBO3664594.1"/>
    </source>
</evidence>
<evidence type="ECO:0000313" key="11">
    <source>
        <dbReference type="Proteomes" id="UP000680132"/>
    </source>
</evidence>
<feature type="coiled-coil region" evidence="8">
    <location>
        <begin position="67"/>
        <end position="94"/>
    </location>
</feature>
<keyword evidence="8" id="KW-0175">Coiled coil</keyword>
<keyword evidence="10" id="KW-0966">Cell projection</keyword>
<dbReference type="CDD" id="cd07185">
    <property type="entry name" value="OmpA_C-like"/>
    <property type="match status" value="1"/>
</dbReference>
<dbReference type="InterPro" id="IPR025713">
    <property type="entry name" value="MotB-like_N_dom"/>
</dbReference>
<comment type="subcellular location">
    <subcellularLocation>
        <location evidence="1">Cell membrane</location>
        <topology evidence="1">Single-pass membrane protein</topology>
    </subcellularLocation>
</comment>
<keyword evidence="5" id="KW-1133">Transmembrane helix</keyword>
<evidence type="ECO:0000256" key="5">
    <source>
        <dbReference type="ARBA" id="ARBA00022989"/>
    </source>
</evidence>
<dbReference type="Pfam" id="PF00691">
    <property type="entry name" value="OmpA"/>
    <property type="match status" value="1"/>
</dbReference>
<evidence type="ECO:0000256" key="1">
    <source>
        <dbReference type="ARBA" id="ARBA00004162"/>
    </source>
</evidence>
<dbReference type="Proteomes" id="UP000680132">
    <property type="component" value="Unassembled WGS sequence"/>
</dbReference>
<dbReference type="EMBL" id="JAGFOA010000006">
    <property type="protein sequence ID" value="MBO3664594.1"/>
    <property type="molecule type" value="Genomic_DNA"/>
</dbReference>